<keyword evidence="2" id="KW-1185">Reference proteome</keyword>
<evidence type="ECO:0000313" key="2">
    <source>
        <dbReference type="Proteomes" id="UP000287124"/>
    </source>
</evidence>
<protein>
    <submittedName>
        <fullName evidence="1">Uncharacterized protein</fullName>
    </submittedName>
</protein>
<proteinExistence type="predicted"/>
<dbReference type="Proteomes" id="UP000287124">
    <property type="component" value="Unassembled WGS sequence"/>
</dbReference>
<comment type="caution">
    <text evidence="1">The sequence shown here is derived from an EMBL/GenBank/DDBJ whole genome shotgun (WGS) entry which is preliminary data.</text>
</comment>
<reference evidence="1 2" key="1">
    <citation type="submission" date="2017-06" db="EMBL/GenBank/DDBJ databases">
        <title>Comparative genomic analysis of Ambrosia Fusariam Clade fungi.</title>
        <authorList>
            <person name="Stajich J.E."/>
            <person name="Carrillo J."/>
            <person name="Kijimoto T."/>
            <person name="Eskalen A."/>
            <person name="O'Donnell K."/>
            <person name="Kasson M."/>
        </authorList>
    </citation>
    <scope>NUCLEOTIDE SEQUENCE [LARGE SCALE GENOMIC DNA]</scope>
    <source>
        <strain evidence="1 2">UCR1854</strain>
    </source>
</reference>
<sequence>MDPNLELYRSILRLPPWERRERMGHLLESELDKVTAIIRREKKAQRLEESIAGRDLVEVALTDLSKITKDTQLQYTLLGRTIYSDDDRVGNRSYRSIPSPDRSIFIDRRLQWIDIDID</sequence>
<gene>
    <name evidence="1" type="ORF">BHE90_016380</name>
</gene>
<dbReference type="EMBL" id="MIKF01000609">
    <property type="protein sequence ID" value="RTE69239.1"/>
    <property type="molecule type" value="Genomic_DNA"/>
</dbReference>
<name>A0A430L0K1_9HYPO</name>
<accession>A0A430L0K1</accession>
<organism evidence="1 2">
    <name type="scientific">Fusarium euwallaceae</name>
    <dbReference type="NCBI Taxonomy" id="1147111"/>
    <lineage>
        <taxon>Eukaryota</taxon>
        <taxon>Fungi</taxon>
        <taxon>Dikarya</taxon>
        <taxon>Ascomycota</taxon>
        <taxon>Pezizomycotina</taxon>
        <taxon>Sordariomycetes</taxon>
        <taxon>Hypocreomycetidae</taxon>
        <taxon>Hypocreales</taxon>
        <taxon>Nectriaceae</taxon>
        <taxon>Fusarium</taxon>
        <taxon>Fusarium solani species complex</taxon>
    </lineage>
</organism>
<evidence type="ECO:0000313" key="1">
    <source>
        <dbReference type="EMBL" id="RTE69239.1"/>
    </source>
</evidence>
<dbReference type="AlphaFoldDB" id="A0A430L0K1"/>